<proteinExistence type="predicted"/>
<feature type="non-terminal residue" evidence="1">
    <location>
        <position position="75"/>
    </location>
</feature>
<organism evidence="1">
    <name type="scientific">marine sediment metagenome</name>
    <dbReference type="NCBI Taxonomy" id="412755"/>
    <lineage>
        <taxon>unclassified sequences</taxon>
        <taxon>metagenomes</taxon>
        <taxon>ecological metagenomes</taxon>
    </lineage>
</organism>
<comment type="caution">
    <text evidence="1">The sequence shown here is derived from an EMBL/GenBank/DDBJ whole genome shotgun (WGS) entry which is preliminary data.</text>
</comment>
<name>X0TAZ2_9ZZZZ</name>
<reference evidence="1" key="1">
    <citation type="journal article" date="2014" name="Front. Microbiol.">
        <title>High frequency of phylogenetically diverse reductive dehalogenase-homologous genes in deep subseafloor sedimentary metagenomes.</title>
        <authorList>
            <person name="Kawai M."/>
            <person name="Futagami T."/>
            <person name="Toyoda A."/>
            <person name="Takaki Y."/>
            <person name="Nishi S."/>
            <person name="Hori S."/>
            <person name="Arai W."/>
            <person name="Tsubouchi T."/>
            <person name="Morono Y."/>
            <person name="Uchiyama I."/>
            <person name="Ito T."/>
            <person name="Fujiyama A."/>
            <person name="Inagaki F."/>
            <person name="Takami H."/>
        </authorList>
    </citation>
    <scope>NUCLEOTIDE SEQUENCE</scope>
    <source>
        <strain evidence="1">Expedition CK06-06</strain>
    </source>
</reference>
<gene>
    <name evidence="1" type="ORF">S01H1_20907</name>
</gene>
<accession>X0TAZ2</accession>
<evidence type="ECO:0000313" key="1">
    <source>
        <dbReference type="EMBL" id="GAF90693.1"/>
    </source>
</evidence>
<protein>
    <submittedName>
        <fullName evidence="1">Uncharacterized protein</fullName>
    </submittedName>
</protein>
<dbReference type="EMBL" id="BARS01011506">
    <property type="protein sequence ID" value="GAF90693.1"/>
    <property type="molecule type" value="Genomic_DNA"/>
</dbReference>
<sequence>MLVCIKEEYPKTPLAISISGQVIKKLTLLNELELELDPLITLNPEELDLKQVNYLKEQYGAGKTTGCLLSGQVRE</sequence>
<dbReference type="AlphaFoldDB" id="X0TAZ2"/>